<comment type="caution">
    <text evidence="1">The sequence shown here is derived from an EMBL/GenBank/DDBJ whole genome shotgun (WGS) entry which is preliminary data.</text>
</comment>
<accession>A0A2R6RUB3</accession>
<evidence type="ECO:0000313" key="1">
    <source>
        <dbReference type="EMBL" id="PSS33622.1"/>
    </source>
</evidence>
<dbReference type="PANTHER" id="PTHR31169">
    <property type="entry name" value="OS05G0300700 PROTEIN"/>
    <property type="match status" value="1"/>
</dbReference>
<reference evidence="1 2" key="1">
    <citation type="submission" date="2017-07" db="EMBL/GenBank/DDBJ databases">
        <title>An improved, manually edited Actinidia chinensis var. chinensis (kiwifruit) genome highlights the challenges associated with draft genomes and gene prediction in plants.</title>
        <authorList>
            <person name="Pilkington S."/>
            <person name="Crowhurst R."/>
            <person name="Hilario E."/>
            <person name="Nardozza S."/>
            <person name="Fraser L."/>
            <person name="Peng Y."/>
            <person name="Gunaseelan K."/>
            <person name="Simpson R."/>
            <person name="Tahir J."/>
            <person name="Deroles S."/>
            <person name="Templeton K."/>
            <person name="Luo Z."/>
            <person name="Davy M."/>
            <person name="Cheng C."/>
            <person name="Mcneilage M."/>
            <person name="Scaglione D."/>
            <person name="Liu Y."/>
            <person name="Zhang Q."/>
            <person name="Datson P."/>
            <person name="De Silva N."/>
            <person name="Gardiner S."/>
            <person name="Bassett H."/>
            <person name="Chagne D."/>
            <person name="Mccallum J."/>
            <person name="Dzierzon H."/>
            <person name="Deng C."/>
            <person name="Wang Y.-Y."/>
            <person name="Barron N."/>
            <person name="Manako K."/>
            <person name="Bowen J."/>
            <person name="Foster T."/>
            <person name="Erridge Z."/>
            <person name="Tiffin H."/>
            <person name="Waite C."/>
            <person name="Davies K."/>
            <person name="Grierson E."/>
            <person name="Laing W."/>
            <person name="Kirk R."/>
            <person name="Chen X."/>
            <person name="Wood M."/>
            <person name="Montefiori M."/>
            <person name="Brummell D."/>
            <person name="Schwinn K."/>
            <person name="Catanach A."/>
            <person name="Fullerton C."/>
            <person name="Li D."/>
            <person name="Meiyalaghan S."/>
            <person name="Nieuwenhuizen N."/>
            <person name="Read N."/>
            <person name="Prakash R."/>
            <person name="Hunter D."/>
            <person name="Zhang H."/>
            <person name="Mckenzie M."/>
            <person name="Knabel M."/>
            <person name="Harris A."/>
            <person name="Allan A."/>
            <person name="Chen A."/>
            <person name="Janssen B."/>
            <person name="Plunkett B."/>
            <person name="Dwamena C."/>
            <person name="Voogd C."/>
            <person name="Leif D."/>
            <person name="Lafferty D."/>
            <person name="Souleyre E."/>
            <person name="Varkonyi-Gasic E."/>
            <person name="Gambi F."/>
            <person name="Hanley J."/>
            <person name="Yao J.-L."/>
            <person name="Cheung J."/>
            <person name="David K."/>
            <person name="Warren B."/>
            <person name="Marsh K."/>
            <person name="Snowden K."/>
            <person name="Lin-Wang K."/>
            <person name="Brian L."/>
            <person name="Martinez-Sanchez M."/>
            <person name="Wang M."/>
            <person name="Ileperuma N."/>
            <person name="Macnee N."/>
            <person name="Campin R."/>
            <person name="Mcatee P."/>
            <person name="Drummond R."/>
            <person name="Espley R."/>
            <person name="Ireland H."/>
            <person name="Wu R."/>
            <person name="Atkinson R."/>
            <person name="Karunairetnam S."/>
            <person name="Bulley S."/>
            <person name="Chunkath S."/>
            <person name="Hanley Z."/>
            <person name="Storey R."/>
            <person name="Thrimawithana A."/>
            <person name="Thomson S."/>
            <person name="David C."/>
            <person name="Testolin R."/>
        </authorList>
    </citation>
    <scope>NUCLEOTIDE SEQUENCE [LARGE SCALE GENOMIC DNA]</scope>
    <source>
        <strain evidence="2">cv. Red5</strain>
        <tissue evidence="1">Young leaf</tissue>
    </source>
</reference>
<reference evidence="2" key="2">
    <citation type="journal article" date="2018" name="BMC Genomics">
        <title>A manually annotated Actinidia chinensis var. chinensis (kiwifruit) genome highlights the challenges associated with draft genomes and gene prediction in plants.</title>
        <authorList>
            <person name="Pilkington S.M."/>
            <person name="Crowhurst R."/>
            <person name="Hilario E."/>
            <person name="Nardozza S."/>
            <person name="Fraser L."/>
            <person name="Peng Y."/>
            <person name="Gunaseelan K."/>
            <person name="Simpson R."/>
            <person name="Tahir J."/>
            <person name="Deroles S.C."/>
            <person name="Templeton K."/>
            <person name="Luo Z."/>
            <person name="Davy M."/>
            <person name="Cheng C."/>
            <person name="McNeilage M."/>
            <person name="Scaglione D."/>
            <person name="Liu Y."/>
            <person name="Zhang Q."/>
            <person name="Datson P."/>
            <person name="De Silva N."/>
            <person name="Gardiner S.E."/>
            <person name="Bassett H."/>
            <person name="Chagne D."/>
            <person name="McCallum J."/>
            <person name="Dzierzon H."/>
            <person name="Deng C."/>
            <person name="Wang Y.Y."/>
            <person name="Barron L."/>
            <person name="Manako K."/>
            <person name="Bowen J."/>
            <person name="Foster T.M."/>
            <person name="Erridge Z.A."/>
            <person name="Tiffin H."/>
            <person name="Waite C.N."/>
            <person name="Davies K.M."/>
            <person name="Grierson E.P."/>
            <person name="Laing W.A."/>
            <person name="Kirk R."/>
            <person name="Chen X."/>
            <person name="Wood M."/>
            <person name="Montefiori M."/>
            <person name="Brummell D.A."/>
            <person name="Schwinn K.E."/>
            <person name="Catanach A."/>
            <person name="Fullerton C."/>
            <person name="Li D."/>
            <person name="Meiyalaghan S."/>
            <person name="Nieuwenhuizen N."/>
            <person name="Read N."/>
            <person name="Prakash R."/>
            <person name="Hunter D."/>
            <person name="Zhang H."/>
            <person name="McKenzie M."/>
            <person name="Knabel M."/>
            <person name="Harris A."/>
            <person name="Allan A.C."/>
            <person name="Gleave A."/>
            <person name="Chen A."/>
            <person name="Janssen B.J."/>
            <person name="Plunkett B."/>
            <person name="Ampomah-Dwamena C."/>
            <person name="Voogd C."/>
            <person name="Leif D."/>
            <person name="Lafferty D."/>
            <person name="Souleyre E.J.F."/>
            <person name="Varkonyi-Gasic E."/>
            <person name="Gambi F."/>
            <person name="Hanley J."/>
            <person name="Yao J.L."/>
            <person name="Cheung J."/>
            <person name="David K.M."/>
            <person name="Warren B."/>
            <person name="Marsh K."/>
            <person name="Snowden K.C."/>
            <person name="Lin-Wang K."/>
            <person name="Brian L."/>
            <person name="Martinez-Sanchez M."/>
            <person name="Wang M."/>
            <person name="Ileperuma N."/>
            <person name="Macnee N."/>
            <person name="Campin R."/>
            <person name="McAtee P."/>
            <person name="Drummond R.S.M."/>
            <person name="Espley R.V."/>
            <person name="Ireland H.S."/>
            <person name="Wu R."/>
            <person name="Atkinson R.G."/>
            <person name="Karunairetnam S."/>
            <person name="Bulley S."/>
            <person name="Chunkath S."/>
            <person name="Hanley Z."/>
            <person name="Storey R."/>
            <person name="Thrimawithana A.H."/>
            <person name="Thomson S."/>
            <person name="David C."/>
            <person name="Testolin R."/>
            <person name="Huang H."/>
            <person name="Hellens R.P."/>
            <person name="Schaffer R.J."/>
        </authorList>
    </citation>
    <scope>NUCLEOTIDE SEQUENCE [LARGE SCALE GENOMIC DNA]</scope>
    <source>
        <strain evidence="2">cv. Red5</strain>
    </source>
</reference>
<dbReference type="Proteomes" id="UP000241394">
    <property type="component" value="Chromosome LG3"/>
</dbReference>
<gene>
    <name evidence="1" type="ORF">CEY00_Acc04022</name>
</gene>
<dbReference type="InterPro" id="IPR040221">
    <property type="entry name" value="CDCA7/CDA7L"/>
</dbReference>
<protein>
    <submittedName>
        <fullName evidence="1">Centrosomal protein</fullName>
    </submittedName>
</protein>
<name>A0A2R6RUB3_ACTCC</name>
<proteinExistence type="predicted"/>
<evidence type="ECO:0000313" key="2">
    <source>
        <dbReference type="Proteomes" id="UP000241394"/>
    </source>
</evidence>
<dbReference type="Gramene" id="PSS33622">
    <property type="protein sequence ID" value="PSS33622"/>
    <property type="gene ID" value="CEY00_Acc04022"/>
</dbReference>
<keyword evidence="2" id="KW-1185">Reference proteome</keyword>
<dbReference type="GO" id="GO:0006355">
    <property type="term" value="P:regulation of DNA-templated transcription"/>
    <property type="evidence" value="ECO:0007669"/>
    <property type="project" value="InterPro"/>
</dbReference>
<dbReference type="PANTHER" id="PTHR31169:SF8">
    <property type="entry name" value="ZINC-FINGER DOMAIN OF MONOAMINE-OXIDASE A REPRESSOR R1 PROTEIN"/>
    <property type="match status" value="1"/>
</dbReference>
<dbReference type="InParanoid" id="A0A2R6RUB3"/>
<dbReference type="GO" id="GO:0005634">
    <property type="term" value="C:nucleus"/>
    <property type="evidence" value="ECO:0007669"/>
    <property type="project" value="TreeGrafter"/>
</dbReference>
<dbReference type="AlphaFoldDB" id="A0A2R6RUB3"/>
<dbReference type="EMBL" id="NKQK01000003">
    <property type="protein sequence ID" value="PSS33622.1"/>
    <property type="molecule type" value="Genomic_DNA"/>
</dbReference>
<dbReference type="STRING" id="1590841.A0A2R6RUB3"/>
<dbReference type="OrthoDB" id="1743777at2759"/>
<organism evidence="1 2">
    <name type="scientific">Actinidia chinensis var. chinensis</name>
    <name type="common">Chinese soft-hair kiwi</name>
    <dbReference type="NCBI Taxonomy" id="1590841"/>
    <lineage>
        <taxon>Eukaryota</taxon>
        <taxon>Viridiplantae</taxon>
        <taxon>Streptophyta</taxon>
        <taxon>Embryophyta</taxon>
        <taxon>Tracheophyta</taxon>
        <taxon>Spermatophyta</taxon>
        <taxon>Magnoliopsida</taxon>
        <taxon>eudicotyledons</taxon>
        <taxon>Gunneridae</taxon>
        <taxon>Pentapetalae</taxon>
        <taxon>asterids</taxon>
        <taxon>Ericales</taxon>
        <taxon>Actinidiaceae</taxon>
        <taxon>Actinidia</taxon>
    </lineage>
</organism>
<sequence length="193" mass="21371">MPFSSKKTPTMFVDQFANSEWPTTAAMFDASHATTTAIGAPSMRPPLLDDHNLKFLDKVKEAKELFLAAKHKEKQVLKQKMLDEVAKAIIAKNGDFLSISEHEAVVSKMKTEAAQAHAEMLESKDNMLYKQRSDAVRTEPILSDISSILLQDVGTKDAVGSGEKWLTFDVAPEKAAMKLIRVKRVLMTGSMAF</sequence>